<sequence length="126" mass="14692">MRLRTHIANSPEVSDHRLAPYRERVARLLDSDGHPAGYLMLVADVWYEALGPWWRRRWSAGQERLNWWAEVLTDGEWTWSDGGWLDIEEAVAELSSGTFDFYGRELTIAWLDGEEAAEVRNRIFGR</sequence>
<dbReference type="RefSeq" id="WP_233157162.1">
    <property type="nucleotide sequence ID" value="NZ_CP091196.1"/>
</dbReference>
<proteinExistence type="predicted"/>
<gene>
    <name evidence="1" type="ORF">L1857_32655</name>
</gene>
<organism evidence="1 2">
    <name type="scientific">Amycolatopsis thermalba</name>
    <dbReference type="NCBI Taxonomy" id="944492"/>
    <lineage>
        <taxon>Bacteria</taxon>
        <taxon>Bacillati</taxon>
        <taxon>Actinomycetota</taxon>
        <taxon>Actinomycetes</taxon>
        <taxon>Pseudonocardiales</taxon>
        <taxon>Pseudonocardiaceae</taxon>
        <taxon>Amycolatopsis</taxon>
    </lineage>
</organism>
<name>A0ABY4P4W6_9PSEU</name>
<keyword evidence="2" id="KW-1185">Reference proteome</keyword>
<dbReference type="EMBL" id="CP091196">
    <property type="protein sequence ID" value="UQS27218.1"/>
    <property type="molecule type" value="Genomic_DNA"/>
</dbReference>
<dbReference type="Proteomes" id="UP000830158">
    <property type="component" value="Chromosome"/>
</dbReference>
<evidence type="ECO:0000313" key="1">
    <source>
        <dbReference type="EMBL" id="UQS27218.1"/>
    </source>
</evidence>
<reference evidence="1" key="1">
    <citation type="submission" date="2022-01" db="EMBL/GenBank/DDBJ databases">
        <title>PSI-footprinting approach for the identification of protein synthesis inhibitor producers.</title>
        <authorList>
            <person name="Handel F."/>
            <person name="Kulik A."/>
            <person name="Wex K.W."/>
            <person name="Berscheid A."/>
            <person name="Saur J.S."/>
            <person name="Winkler A."/>
            <person name="Wibberg D."/>
            <person name="Kalinowski J."/>
            <person name="Broetz-Oesterhelt H."/>
            <person name="Mast Y."/>
        </authorList>
    </citation>
    <scope>NUCLEOTIDE SEQUENCE</scope>
    <source>
        <strain evidence="1">KNN 49.3e</strain>
    </source>
</reference>
<accession>A0ABY4P4W6</accession>
<protein>
    <submittedName>
        <fullName evidence="1">Uncharacterized protein</fullName>
    </submittedName>
</protein>
<evidence type="ECO:0000313" key="2">
    <source>
        <dbReference type="Proteomes" id="UP000830158"/>
    </source>
</evidence>